<feature type="transmembrane region" description="Helical" evidence="7">
    <location>
        <begin position="41"/>
        <end position="58"/>
    </location>
</feature>
<gene>
    <name evidence="9" type="ORF">QQ020_19350</name>
</gene>
<sequence length="474" mass="54856">MNLPLHKTLLFLHDIIVILFAEALSLLIYHLYYDDFKSDNGLVVGAVIILLSLLWFIAENNLYKYQVVLNRPTQVTNILKALFFSLVSVIFLSFVFKILEITTSRILIGMVYTTIFAIFLITRITLAPIIYFWMVKTKRINRNMLIVGVGKESMQRAKYLSTIKNSNFSLVGFVDDGEEEYYEDENNMLGKLPVLGNLDDLKHIVSRLQICDILVTANYQSVERLHDIINRCKSTNRTIHIASDFYNIVNEKIEIEQIGMVSSFRFHPPRKLYFYHMFKRFFDLVVASIIIIAFMPVWIFIATLIKLSSPGPIFYKATSVGLNGEEFKMYKFRSMRTSSSNQIHQDKVIKMILENEATTKLKNDPRITTIGKVLRKLSIDEFPQLINVLKGEMSLVGPRPNLPYEYKHMADWQKKRFSVIPGMTGLWQIKGRDEVLFNDQIVLDLYYIEHRSIKLDFEILLNTIPVVIFGKGGG</sequence>
<feature type="transmembrane region" description="Helical" evidence="7">
    <location>
        <begin position="9"/>
        <end position="29"/>
    </location>
</feature>
<name>A0ABT8L916_9BACT</name>
<proteinExistence type="inferred from homology"/>
<evidence type="ECO:0000256" key="4">
    <source>
        <dbReference type="ARBA" id="ARBA00022692"/>
    </source>
</evidence>
<evidence type="ECO:0000313" key="10">
    <source>
        <dbReference type="Proteomes" id="UP001172083"/>
    </source>
</evidence>
<keyword evidence="3 9" id="KW-0808">Transferase</keyword>
<evidence type="ECO:0000256" key="1">
    <source>
        <dbReference type="ARBA" id="ARBA00004141"/>
    </source>
</evidence>
<organism evidence="9 10">
    <name type="scientific">Agaribacillus aureus</name>
    <dbReference type="NCBI Taxonomy" id="3051825"/>
    <lineage>
        <taxon>Bacteria</taxon>
        <taxon>Pseudomonadati</taxon>
        <taxon>Bacteroidota</taxon>
        <taxon>Cytophagia</taxon>
        <taxon>Cytophagales</taxon>
        <taxon>Splendidivirgaceae</taxon>
        <taxon>Agaribacillus</taxon>
    </lineage>
</organism>
<evidence type="ECO:0000256" key="7">
    <source>
        <dbReference type="SAM" id="Phobius"/>
    </source>
</evidence>
<evidence type="ECO:0000313" key="9">
    <source>
        <dbReference type="EMBL" id="MDN5214243.1"/>
    </source>
</evidence>
<keyword evidence="5 7" id="KW-1133">Transmembrane helix</keyword>
<comment type="caution">
    <text evidence="9">The sequence shown here is derived from an EMBL/GenBank/DDBJ whole genome shotgun (WGS) entry which is preliminary data.</text>
</comment>
<dbReference type="PANTHER" id="PTHR30576:SF10">
    <property type="entry name" value="SLL5057 PROTEIN"/>
    <property type="match status" value="1"/>
</dbReference>
<keyword evidence="4 7" id="KW-0812">Transmembrane</keyword>
<keyword evidence="6 7" id="KW-0472">Membrane</keyword>
<dbReference type="GO" id="GO:0016740">
    <property type="term" value="F:transferase activity"/>
    <property type="evidence" value="ECO:0007669"/>
    <property type="project" value="UniProtKB-KW"/>
</dbReference>
<dbReference type="Pfam" id="PF02397">
    <property type="entry name" value="Bac_transf"/>
    <property type="match status" value="1"/>
</dbReference>
<comment type="subcellular location">
    <subcellularLocation>
        <location evidence="1">Membrane</location>
        <topology evidence="1">Multi-pass membrane protein</topology>
    </subcellularLocation>
</comment>
<reference evidence="9" key="1">
    <citation type="submission" date="2023-06" db="EMBL/GenBank/DDBJ databases">
        <title>Genomic of Agaribacillus aureum.</title>
        <authorList>
            <person name="Wang G."/>
        </authorList>
    </citation>
    <scope>NUCLEOTIDE SEQUENCE</scope>
    <source>
        <strain evidence="9">BMA12</strain>
    </source>
</reference>
<dbReference type="NCBIfam" id="TIGR03025">
    <property type="entry name" value="EPS_sugtrans"/>
    <property type="match status" value="1"/>
</dbReference>
<feature type="transmembrane region" description="Helical" evidence="7">
    <location>
        <begin position="78"/>
        <end position="99"/>
    </location>
</feature>
<dbReference type="EC" id="2.7.8.-" evidence="9"/>
<dbReference type="Proteomes" id="UP001172083">
    <property type="component" value="Unassembled WGS sequence"/>
</dbReference>
<feature type="domain" description="Bacterial sugar transferase" evidence="8">
    <location>
        <begin position="279"/>
        <end position="468"/>
    </location>
</feature>
<dbReference type="Gene3D" id="3.40.50.720">
    <property type="entry name" value="NAD(P)-binding Rossmann-like Domain"/>
    <property type="match status" value="1"/>
</dbReference>
<comment type="similarity">
    <text evidence="2">Belongs to the bacterial sugar transferase family.</text>
</comment>
<dbReference type="InterPro" id="IPR003362">
    <property type="entry name" value="Bact_transf"/>
</dbReference>
<evidence type="ECO:0000256" key="5">
    <source>
        <dbReference type="ARBA" id="ARBA00022989"/>
    </source>
</evidence>
<accession>A0ABT8L916</accession>
<dbReference type="EMBL" id="JAUJEB010000004">
    <property type="protein sequence ID" value="MDN5214243.1"/>
    <property type="molecule type" value="Genomic_DNA"/>
</dbReference>
<feature type="transmembrane region" description="Helical" evidence="7">
    <location>
        <begin position="111"/>
        <end position="134"/>
    </location>
</feature>
<protein>
    <submittedName>
        <fullName evidence="9">Sugar transferase</fullName>
        <ecNumber evidence="9">2.7.8.-</ecNumber>
    </submittedName>
</protein>
<evidence type="ECO:0000256" key="6">
    <source>
        <dbReference type="ARBA" id="ARBA00023136"/>
    </source>
</evidence>
<dbReference type="InterPro" id="IPR017475">
    <property type="entry name" value="EPS_sugar_tfrase"/>
</dbReference>
<evidence type="ECO:0000259" key="8">
    <source>
        <dbReference type="Pfam" id="PF02397"/>
    </source>
</evidence>
<evidence type="ECO:0000256" key="3">
    <source>
        <dbReference type="ARBA" id="ARBA00022679"/>
    </source>
</evidence>
<feature type="transmembrane region" description="Helical" evidence="7">
    <location>
        <begin position="281"/>
        <end position="305"/>
    </location>
</feature>
<keyword evidence="10" id="KW-1185">Reference proteome</keyword>
<evidence type="ECO:0000256" key="2">
    <source>
        <dbReference type="ARBA" id="ARBA00006464"/>
    </source>
</evidence>
<dbReference type="RefSeq" id="WP_346759578.1">
    <property type="nucleotide sequence ID" value="NZ_JAUJEB010000004.1"/>
</dbReference>
<dbReference type="PANTHER" id="PTHR30576">
    <property type="entry name" value="COLANIC BIOSYNTHESIS UDP-GLUCOSE LIPID CARRIER TRANSFERASE"/>
    <property type="match status" value="1"/>
</dbReference>
<dbReference type="Pfam" id="PF13727">
    <property type="entry name" value="CoA_binding_3"/>
    <property type="match status" value="1"/>
</dbReference>